<protein>
    <submittedName>
        <fullName evidence="3">Envelope biogenesis factor ElyC</fullName>
    </submittedName>
</protein>
<dbReference type="EMBL" id="VMKP01000001">
    <property type="protein sequence ID" value="TVO66235.1"/>
    <property type="molecule type" value="Genomic_DNA"/>
</dbReference>
<dbReference type="GO" id="GO:0005886">
    <property type="term" value="C:plasma membrane"/>
    <property type="evidence" value="ECO:0007669"/>
    <property type="project" value="TreeGrafter"/>
</dbReference>
<dbReference type="GO" id="GO:0000270">
    <property type="term" value="P:peptidoglycan metabolic process"/>
    <property type="evidence" value="ECO:0007669"/>
    <property type="project" value="TreeGrafter"/>
</dbReference>
<keyword evidence="1" id="KW-0812">Transmembrane</keyword>
<dbReference type="CDD" id="cd06259">
    <property type="entry name" value="YdcF-like"/>
    <property type="match status" value="1"/>
</dbReference>
<evidence type="ECO:0000256" key="1">
    <source>
        <dbReference type="SAM" id="Phobius"/>
    </source>
</evidence>
<dbReference type="InterPro" id="IPR003848">
    <property type="entry name" value="DUF218"/>
</dbReference>
<feature type="domain" description="DUF218" evidence="2">
    <location>
        <begin position="91"/>
        <end position="259"/>
    </location>
</feature>
<dbReference type="GO" id="GO:0043164">
    <property type="term" value="P:Gram-negative-bacterium-type cell wall biogenesis"/>
    <property type="evidence" value="ECO:0007669"/>
    <property type="project" value="TreeGrafter"/>
</dbReference>
<keyword evidence="1" id="KW-0472">Membrane</keyword>
<evidence type="ECO:0000313" key="4">
    <source>
        <dbReference type="Proteomes" id="UP000316688"/>
    </source>
</evidence>
<accession>A0A557RM76</accession>
<dbReference type="PANTHER" id="PTHR30336:SF4">
    <property type="entry name" value="ENVELOPE BIOGENESIS FACTOR ELYC"/>
    <property type="match status" value="1"/>
</dbReference>
<dbReference type="AlphaFoldDB" id="A0A557RM76"/>
<dbReference type="Proteomes" id="UP000316688">
    <property type="component" value="Unassembled WGS sequence"/>
</dbReference>
<dbReference type="Pfam" id="PF02698">
    <property type="entry name" value="DUF218"/>
    <property type="match status" value="1"/>
</dbReference>
<evidence type="ECO:0000259" key="2">
    <source>
        <dbReference type="Pfam" id="PF02698"/>
    </source>
</evidence>
<dbReference type="PANTHER" id="PTHR30336">
    <property type="entry name" value="INNER MEMBRANE PROTEIN, PROBABLE PERMEASE"/>
    <property type="match status" value="1"/>
</dbReference>
<keyword evidence="1" id="KW-1133">Transmembrane helix</keyword>
<evidence type="ECO:0000313" key="3">
    <source>
        <dbReference type="EMBL" id="TVO66235.1"/>
    </source>
</evidence>
<feature type="transmembrane region" description="Helical" evidence="1">
    <location>
        <begin position="12"/>
        <end position="31"/>
    </location>
</feature>
<sequence>MFFFTKLAGALLKPLSLVVIALLAGLLLAAFTRFRRTGLALMGVTTLALALISWWPVSNSLMAPLEGVYTPIEVSAPDGAVGQVPPSDVAAIVVLGGGAVDDPSLPLSAQLSATSLQRLIEGIRLWRMRPDALLVTSGALPRGRSQAAIAADMAVALGVPRGQIRMLPAARNTEEEAAAYAEWVNTRDDNTAGLRQPLLVSSASHLPRAIAAFDHEGIEPRPAPTAHRAIPQQFARPGDFAPSADDLRTTEAAWHEYLGRVWAWLRGRE</sequence>
<dbReference type="RefSeq" id="WP_144346814.1">
    <property type="nucleotide sequence ID" value="NZ_VMKP01000001.1"/>
</dbReference>
<proteinExistence type="predicted"/>
<organism evidence="3 4">
    <name type="scientific">Spiribacter aquaticus</name>
    <dbReference type="NCBI Taxonomy" id="1935996"/>
    <lineage>
        <taxon>Bacteria</taxon>
        <taxon>Pseudomonadati</taxon>
        <taxon>Pseudomonadota</taxon>
        <taxon>Gammaproteobacteria</taxon>
        <taxon>Chromatiales</taxon>
        <taxon>Ectothiorhodospiraceae</taxon>
        <taxon>Spiribacter</taxon>
    </lineage>
</organism>
<comment type="caution">
    <text evidence="3">The sequence shown here is derived from an EMBL/GenBank/DDBJ whole genome shotgun (WGS) entry which is preliminary data.</text>
</comment>
<name>A0A557RM76_9GAMM</name>
<gene>
    <name evidence="3" type="ORF">FPL11_00600</name>
</gene>
<keyword evidence="4" id="KW-1185">Reference proteome</keyword>
<dbReference type="InterPro" id="IPR051599">
    <property type="entry name" value="Cell_Envelope_Assoc"/>
</dbReference>
<reference evidence="3 4" key="1">
    <citation type="submission" date="2019-07" db="EMBL/GenBank/DDBJ databases">
        <title>Reclasification of Spiribacter aquaticus.</title>
        <authorList>
            <person name="Leon M.J."/>
            <person name="Sanchez-Porro C."/>
            <person name="Ventosa A."/>
        </authorList>
    </citation>
    <scope>NUCLEOTIDE SEQUENCE [LARGE SCALE GENOMIC DNA]</scope>
    <source>
        <strain evidence="3 4">SP30</strain>
    </source>
</reference>
<feature type="transmembrane region" description="Helical" evidence="1">
    <location>
        <begin position="38"/>
        <end position="57"/>
    </location>
</feature>